<evidence type="ECO:0000256" key="7">
    <source>
        <dbReference type="ARBA" id="ARBA00022723"/>
    </source>
</evidence>
<evidence type="ECO:0000256" key="5">
    <source>
        <dbReference type="ARBA" id="ARBA00022583"/>
    </source>
</evidence>
<dbReference type="InterPro" id="IPR009030">
    <property type="entry name" value="Growth_fac_rcpt_cys_sf"/>
</dbReference>
<reference evidence="24" key="1">
    <citation type="submission" date="2023-01" db="EMBL/GenBank/DDBJ databases">
        <title>Genome assembly of the deep-sea coral Lophelia pertusa.</title>
        <authorList>
            <person name="Herrera S."/>
            <person name="Cordes E."/>
        </authorList>
    </citation>
    <scope>NUCLEOTIDE SEQUENCE</scope>
    <source>
        <strain evidence="24">USNM1676648</strain>
        <tissue evidence="24">Polyp</tissue>
    </source>
</reference>
<evidence type="ECO:0000256" key="13">
    <source>
        <dbReference type="ARBA" id="ARBA00022989"/>
    </source>
</evidence>
<evidence type="ECO:0008006" key="26">
    <source>
        <dbReference type="Google" id="ProtNLM"/>
    </source>
</evidence>
<evidence type="ECO:0000256" key="17">
    <source>
        <dbReference type="ARBA" id="ARBA00023180"/>
    </source>
</evidence>
<dbReference type="InterPro" id="IPR000772">
    <property type="entry name" value="Ricin_B_lectin"/>
</dbReference>
<keyword evidence="9" id="KW-0677">Repeat</keyword>
<dbReference type="SMART" id="SM00032">
    <property type="entry name" value="CCP"/>
    <property type="match status" value="2"/>
</dbReference>
<dbReference type="Pfam" id="PF02494">
    <property type="entry name" value="HYR"/>
    <property type="match status" value="2"/>
</dbReference>
<dbReference type="InterPro" id="IPR036383">
    <property type="entry name" value="TSP1_rpt_sf"/>
</dbReference>
<dbReference type="Gene3D" id="2.60.120.260">
    <property type="entry name" value="Galactose-binding domain-like"/>
    <property type="match status" value="1"/>
</dbReference>
<dbReference type="FunFam" id="2.20.100.10:FF:000001">
    <property type="entry name" value="semaphorin-5A isoform X1"/>
    <property type="match status" value="2"/>
</dbReference>
<evidence type="ECO:0000256" key="2">
    <source>
        <dbReference type="ARBA" id="ARBA00004613"/>
    </source>
</evidence>
<dbReference type="Pfam" id="PF22633">
    <property type="entry name" value="F5_F8_type_C_2"/>
    <property type="match status" value="1"/>
</dbReference>
<comment type="subcellular location">
    <subcellularLocation>
        <location evidence="1">Membrane</location>
        <topology evidence="1">Single-pass type I membrane protein</topology>
    </subcellularLocation>
    <subcellularLocation>
        <location evidence="2">Secreted</location>
    </subcellularLocation>
</comment>
<dbReference type="PROSITE" id="PS50231">
    <property type="entry name" value="RICIN_B_LECTIN"/>
    <property type="match status" value="1"/>
</dbReference>
<dbReference type="GO" id="GO:0016020">
    <property type="term" value="C:membrane"/>
    <property type="evidence" value="ECO:0007669"/>
    <property type="project" value="UniProtKB-SubCell"/>
</dbReference>
<evidence type="ECO:0000259" key="21">
    <source>
        <dbReference type="PROSITE" id="PS50825"/>
    </source>
</evidence>
<dbReference type="SMART" id="SM00607">
    <property type="entry name" value="FTP"/>
    <property type="match status" value="1"/>
</dbReference>
<comment type="caution">
    <text evidence="24">The sequence shown here is derived from an EMBL/GenBank/DDBJ whole genome shotgun (WGS) entry which is preliminary data.</text>
</comment>
<evidence type="ECO:0000256" key="10">
    <source>
        <dbReference type="ARBA" id="ARBA00022782"/>
    </source>
</evidence>
<feature type="domain" description="HYR" evidence="21">
    <location>
        <begin position="2089"/>
        <end position="2170"/>
    </location>
</feature>
<dbReference type="CDD" id="cd23385">
    <property type="entry name" value="beta-trefoil_Ricin_MRC-like"/>
    <property type="match status" value="1"/>
</dbReference>
<feature type="domain" description="Ig-like" evidence="22">
    <location>
        <begin position="2374"/>
        <end position="2471"/>
    </location>
</feature>
<evidence type="ECO:0000259" key="20">
    <source>
        <dbReference type="PROSITE" id="PS50026"/>
    </source>
</evidence>
<keyword evidence="6" id="KW-0812">Transmembrane</keyword>
<dbReference type="SMART" id="SM01411">
    <property type="entry name" value="Ephrin_rec_like"/>
    <property type="match status" value="3"/>
</dbReference>
<dbReference type="SUPFAM" id="SSF82895">
    <property type="entry name" value="TSP-1 type 1 repeat"/>
    <property type="match status" value="4"/>
</dbReference>
<dbReference type="SMART" id="SM00209">
    <property type="entry name" value="TSP1"/>
    <property type="match status" value="4"/>
</dbReference>
<dbReference type="InterPro" id="IPR000436">
    <property type="entry name" value="Sushi_SCR_CCP_dom"/>
</dbReference>
<keyword evidence="13" id="KW-1133">Transmembrane helix</keyword>
<dbReference type="Pfam" id="PF07699">
    <property type="entry name" value="Ephrin_rec_like"/>
    <property type="match status" value="2"/>
</dbReference>
<dbReference type="InterPro" id="IPR006585">
    <property type="entry name" value="FTP1"/>
</dbReference>
<evidence type="ECO:0000313" key="24">
    <source>
        <dbReference type="EMBL" id="KAJ7381184.1"/>
    </source>
</evidence>
<organism evidence="24 25">
    <name type="scientific">Desmophyllum pertusum</name>
    <dbReference type="NCBI Taxonomy" id="174260"/>
    <lineage>
        <taxon>Eukaryota</taxon>
        <taxon>Metazoa</taxon>
        <taxon>Cnidaria</taxon>
        <taxon>Anthozoa</taxon>
        <taxon>Hexacorallia</taxon>
        <taxon>Scleractinia</taxon>
        <taxon>Caryophylliina</taxon>
        <taxon>Caryophylliidae</taxon>
        <taxon>Desmophyllum</taxon>
    </lineage>
</organism>
<dbReference type="Pfam" id="PF00084">
    <property type="entry name" value="Sushi"/>
    <property type="match status" value="2"/>
</dbReference>
<evidence type="ECO:0000256" key="11">
    <source>
        <dbReference type="ARBA" id="ARBA00022837"/>
    </source>
</evidence>
<dbReference type="SUPFAM" id="SSF57196">
    <property type="entry name" value="EGF/Laminin"/>
    <property type="match status" value="4"/>
</dbReference>
<dbReference type="PROSITE" id="PS50825">
    <property type="entry name" value="HYR"/>
    <property type="match status" value="1"/>
</dbReference>
<dbReference type="Proteomes" id="UP001163046">
    <property type="component" value="Unassembled WGS sequence"/>
</dbReference>
<dbReference type="CDD" id="cd23417">
    <property type="entry name" value="beta-trefoil_Ricin_MytiLec-like"/>
    <property type="match status" value="1"/>
</dbReference>
<dbReference type="PROSITE" id="PS01187">
    <property type="entry name" value="EGF_CA"/>
    <property type="match status" value="1"/>
</dbReference>
<evidence type="ECO:0000259" key="23">
    <source>
        <dbReference type="PROSITE" id="PS50923"/>
    </source>
</evidence>
<dbReference type="SUPFAM" id="SSF57184">
    <property type="entry name" value="Growth factor receptor domain"/>
    <property type="match status" value="1"/>
</dbReference>
<dbReference type="Gene3D" id="2.20.100.10">
    <property type="entry name" value="Thrombospondin type-1 (TSP1) repeat"/>
    <property type="match status" value="4"/>
</dbReference>
<dbReference type="InterPro" id="IPR052065">
    <property type="entry name" value="Compl_asym_regulator"/>
</dbReference>
<dbReference type="Gene3D" id="2.10.70.10">
    <property type="entry name" value="Complement Module, domain 1"/>
    <property type="match status" value="2"/>
</dbReference>
<dbReference type="SUPFAM" id="SSF49785">
    <property type="entry name" value="Galactose-binding domain-like"/>
    <property type="match status" value="1"/>
</dbReference>
<keyword evidence="7" id="KW-0479">Metal-binding</keyword>
<evidence type="ECO:0000256" key="9">
    <source>
        <dbReference type="ARBA" id="ARBA00022737"/>
    </source>
</evidence>
<proteinExistence type="predicted"/>
<dbReference type="InterPro" id="IPR000742">
    <property type="entry name" value="EGF"/>
</dbReference>
<dbReference type="CDD" id="cd00033">
    <property type="entry name" value="CCP"/>
    <property type="match status" value="2"/>
</dbReference>
<keyword evidence="5" id="KW-0254">Endocytosis</keyword>
<keyword evidence="16" id="KW-0675">Receptor</keyword>
<dbReference type="InterPro" id="IPR035976">
    <property type="entry name" value="Sushi/SCR/CCP_sf"/>
</dbReference>
<dbReference type="InterPro" id="IPR035992">
    <property type="entry name" value="Ricin_B-like_lectins"/>
</dbReference>
<evidence type="ECO:0000256" key="18">
    <source>
        <dbReference type="PROSITE-ProRule" id="PRU00076"/>
    </source>
</evidence>
<dbReference type="EMBL" id="MU826351">
    <property type="protein sequence ID" value="KAJ7381184.1"/>
    <property type="molecule type" value="Genomic_DNA"/>
</dbReference>
<dbReference type="SUPFAM" id="SSF48726">
    <property type="entry name" value="Immunoglobulin"/>
    <property type="match status" value="1"/>
</dbReference>
<dbReference type="InterPro" id="IPR008979">
    <property type="entry name" value="Galactose-bd-like_sf"/>
</dbReference>
<dbReference type="InterPro" id="IPR000152">
    <property type="entry name" value="EGF-type_Asp/Asn_hydroxyl_site"/>
</dbReference>
<evidence type="ECO:0000256" key="3">
    <source>
        <dbReference type="ARBA" id="ARBA00022525"/>
    </source>
</evidence>
<feature type="domain" description="Sushi" evidence="23">
    <location>
        <begin position="1879"/>
        <end position="1944"/>
    </location>
</feature>
<dbReference type="InterPro" id="IPR003598">
    <property type="entry name" value="Ig_sub2"/>
</dbReference>
<dbReference type="InterPro" id="IPR003410">
    <property type="entry name" value="HYR_dom"/>
</dbReference>
<dbReference type="InterPro" id="IPR007110">
    <property type="entry name" value="Ig-like_dom"/>
</dbReference>
<dbReference type="Gene3D" id="2.10.25.10">
    <property type="entry name" value="Laminin"/>
    <property type="match status" value="4"/>
</dbReference>
<dbReference type="PROSITE" id="PS00010">
    <property type="entry name" value="ASX_HYDROXYL"/>
    <property type="match status" value="2"/>
</dbReference>
<keyword evidence="15" id="KW-1015">Disulfide bond</keyword>
<dbReference type="CDD" id="cd00054">
    <property type="entry name" value="EGF_CA"/>
    <property type="match status" value="2"/>
</dbReference>
<protein>
    <recommendedName>
        <fullName evidence="26">Hemicentin-1</fullName>
    </recommendedName>
</protein>
<evidence type="ECO:0000313" key="25">
    <source>
        <dbReference type="Proteomes" id="UP001163046"/>
    </source>
</evidence>
<dbReference type="SUPFAM" id="SSF57535">
    <property type="entry name" value="Complement control module/SCR domain"/>
    <property type="match status" value="2"/>
</dbReference>
<evidence type="ECO:0000256" key="12">
    <source>
        <dbReference type="ARBA" id="ARBA00022902"/>
    </source>
</evidence>
<keyword evidence="11" id="KW-0106">Calcium</keyword>
<evidence type="ECO:0000256" key="15">
    <source>
        <dbReference type="ARBA" id="ARBA00023157"/>
    </source>
</evidence>
<evidence type="ECO:0000256" key="1">
    <source>
        <dbReference type="ARBA" id="ARBA00004479"/>
    </source>
</evidence>
<dbReference type="FunFam" id="2.10.50.10:FF:000032">
    <property type="entry name" value="Uncharacterized protein, isoform A"/>
    <property type="match status" value="1"/>
</dbReference>
<dbReference type="GO" id="GO:0030154">
    <property type="term" value="P:cell differentiation"/>
    <property type="evidence" value="ECO:0007669"/>
    <property type="project" value="UniProtKB-KW"/>
</dbReference>
<feature type="domain" description="EGF-like" evidence="20">
    <location>
        <begin position="1750"/>
        <end position="1794"/>
    </location>
</feature>
<dbReference type="SMART" id="SM00408">
    <property type="entry name" value="IGc2"/>
    <property type="match status" value="1"/>
</dbReference>
<evidence type="ECO:0000256" key="14">
    <source>
        <dbReference type="ARBA" id="ARBA00023136"/>
    </source>
</evidence>
<dbReference type="Pfam" id="PF07679">
    <property type="entry name" value="I-set"/>
    <property type="match status" value="1"/>
</dbReference>
<keyword evidence="12" id="KW-0524">Neurogenesis</keyword>
<accession>A0A9W9ZHR0</accession>
<dbReference type="InterPro" id="IPR003599">
    <property type="entry name" value="Ig_sub"/>
</dbReference>
<dbReference type="InterPro" id="IPR011641">
    <property type="entry name" value="Tyr-kin_ephrin_A/B_rcpt-like"/>
</dbReference>
<dbReference type="InterPro" id="IPR018097">
    <property type="entry name" value="EGF_Ca-bd_CS"/>
</dbReference>
<dbReference type="SUPFAM" id="SSF50370">
    <property type="entry name" value="Ricin B-like lectins"/>
    <property type="match status" value="2"/>
</dbReference>
<dbReference type="PROSITE" id="PS01186">
    <property type="entry name" value="EGF_2"/>
    <property type="match status" value="2"/>
</dbReference>
<dbReference type="InterPro" id="IPR000884">
    <property type="entry name" value="TSP1_rpt"/>
</dbReference>
<keyword evidence="3" id="KW-0964">Secreted</keyword>
<dbReference type="Pfam" id="PF12662">
    <property type="entry name" value="cEGF"/>
    <property type="match status" value="2"/>
</dbReference>
<dbReference type="SMART" id="SM00409">
    <property type="entry name" value="IG"/>
    <property type="match status" value="1"/>
</dbReference>
<evidence type="ECO:0000256" key="16">
    <source>
        <dbReference type="ARBA" id="ARBA00023170"/>
    </source>
</evidence>
<dbReference type="GO" id="GO:0005509">
    <property type="term" value="F:calcium ion binding"/>
    <property type="evidence" value="ECO:0007669"/>
    <property type="project" value="InterPro"/>
</dbReference>
<keyword evidence="17" id="KW-0325">Glycoprotein</keyword>
<dbReference type="Pfam" id="PF00652">
    <property type="entry name" value="Ricin_B_lectin"/>
    <property type="match status" value="1"/>
</dbReference>
<dbReference type="Gene3D" id="2.80.10.50">
    <property type="match status" value="2"/>
</dbReference>
<keyword evidence="8" id="KW-0732">Signal</keyword>
<dbReference type="InterPro" id="IPR036179">
    <property type="entry name" value="Ig-like_dom_sf"/>
</dbReference>
<keyword evidence="10" id="KW-0221">Differentiation</keyword>
<dbReference type="FunFam" id="2.20.100.10:FF:000021">
    <property type="entry name" value="semaphorin-5B isoform X1"/>
    <property type="match status" value="2"/>
</dbReference>
<evidence type="ECO:0000256" key="6">
    <source>
        <dbReference type="ARBA" id="ARBA00022692"/>
    </source>
</evidence>
<keyword evidence="14" id="KW-0472">Membrane</keyword>
<keyword evidence="4 18" id="KW-0245">EGF-like domain</keyword>
<dbReference type="Pfam" id="PF00090">
    <property type="entry name" value="TSP_1"/>
    <property type="match status" value="4"/>
</dbReference>
<dbReference type="PANTHER" id="PTHR22906:SF43">
    <property type="entry name" value="PROPERDIN"/>
    <property type="match status" value="1"/>
</dbReference>
<dbReference type="Gene3D" id="2.60.40.10">
    <property type="entry name" value="Immunoglobulins"/>
    <property type="match status" value="1"/>
</dbReference>
<sequence length="2478" mass="271588">MDCMIDGGYTEWSQWSLCDNPCGGSTVNRSRACTNPTPTLDGAPCSGDAYQTKLECISPCPKGPLDGEWSSWTPWTQCSQTCGISGGSILSRTRLCNQPPPMNGGSPCTGNDTETARACHTPCPVDGGFALWSAWTDCSKTCGTGTKSRSRTCTNPVPANQGLNCTGDFDQAMSCKVTSCPGAVDGGFTTWSDWTTCSEPTYCLQGFKKRTRTCTNPPKANGGDDCVGLSAENKDCPTVADGCSTYQPDKPDKTPADPKSWIALECGATEKFSATGANKQDIPFAVYSSFNFMKTELESGWFAIKIEDDDKDGYGQKKLTKVCFEIIDPLTIKKVVDNIATYYSKTAAIPGWTKAEQTENVPAISIWIDEAQALRKYEFQCDKTAKYVPISGYEMTEVRFSYYTEGNAQTFKAKGSYTLLTGNVFDTEVKKDVNSGTVYAKGKAESATFVDMMASFGIDLNILPDFFVNALKGAGLYDFYMRPVEILRKIDKAGVYRFTGTVDIGGVPCYVEIITGIRFGRPTFAVGFSFDSESFGKLAKKLSDIGVDFLDAIGLELQIGISFHPTEEIGFQQILVDEETKYSKEPLHSLVITEVPKGIFAGAQLVLPKDCSGNKFCEITKMILGPTVRWYITGQFEWKKIRVATGFGDIRIFGDLYFSKLELYVEADWNTTHTHVKMGFRADIKVPVNGEIERDGIIAPSNDLFLFGVLEYDFTEQQVAGKLGMRGMWRKAFGIPWLALGNIYIGLTYKVGVPFPITGVQFGMRLEFGYDCLTPADFNNDGHCFGGSGYVGVGKPEFFYASITALTLGKIIRLLGFTFQVPPPIASTGFPEGAETAYSTDDVDLRIAGGPYIFKGFMIKGRVNILGWEIYAHIKLSDSVVFVDLKPDPVDILGIAVIARSPTDLKTGPWFYVNARKAPPFIEAYIEGYTSLLGISVYCRLNLTMTHMELLIQGNFLNLIKAEVFVSAGISATFTSAEFYVRVTVDLSGINDALDQAAAAVKGAFDAAQKSLQDAQNAVIEKKAECKRKMSLKCDNCKNLKCKQAENNCKGFLDDAGKWIGGVVDAAGKWIKKTFKKIGDALAPVGKAIKKFFKGWRKRRELEHMRNENFAIHLRRRRFISKIICEGLVGGGCEVVGTLCEGTCKAVEFIGKGLCNILDVAVGFLKLTEAATNWVGKAINFILTAFRVKSILIEFSLATYAAGGYPKAVFTAAVDLVIFGKDLFLAVSFDLYDPVGSLRVTSDKSTEWYKDKMNNKDATDTDKNYYDNPNPFADFEMSEQFLIENQQSATDDRHGPCLYVDSKTDGVLVKVTGCNETDERQNWAYTLKGQVMNSWSQLCIDTNGASKGSKLTQTKCDPAQDDQNFQCDLVVRSIKRRRADQCWTAGTTSLNGPGSLVHLGSLKCIHPSGGGNSVAEGNKMVIYSACSESRMEFKLENGNLKHTLSGKCVQPIGAVTDGVALGLYSSCGGHQFSFTAGGSLQHVGSKKCVNTRSGIMLPANSEEIVLSSKCENSDVSLNKEHLRFNFIPTDPFIHLDKCTYFDQARLDQRFEVLDEPIASICSKFARNLAFKKSTEQSSTDHNGFSSRAVDENYSIFYNDKSCTHTKKEQNPWWRVDLGKEYIVTDVMIVNREENFERLSNFDVRVGVNNKDNLQNPTCHDRVRTVGQGQALRVQCDPPIPGRYVSVQMFGEGILTMCEVTVYSRVGALADLCQLDNGGCQQSCYNLCNLKVKCGCWPGYTLAYDGKTCIDKDECQTNNGGCDFENGLCINYPGGFQCGCKQGYELQENSLTVCEDFNECHLNNAGCEQVCNNTEGSYNCNCRKGFKLKPDKMGCEDIDECALEDKGGCAFKCSNYEGGYYCTCDVGYRLMDDDKNCEEIYCPALEAPFRGLIDPTSCTDDRENIRRNTVCTYGCVSGHYIAGGDQALTCQIDGLWQGTVPFCKPVVCPKLTLPDKGGVVPSACSKTDVEYGTRCVFYCGDGYALSGPRYTTCQNDTSWSEIAPLSCVRVYTDPWIACPIDRVEELEPDKSTVVLGWKWQLPRTNMEIVTVSPSNYNENYPFPVGKHRVTWIGTSDRGSQLSCSFHITVNDVTPPTVQNCPASFVVKTSALEQAVTWTAPTFTDNVAVASVLSNREPGFIMETYTSLTVRYTASDAAGNVVYCIFNITLEGLQCPTIASPSNGHAQQIGTFFLQLTCHQGYFFNPAPAGSPYFENPAYNCMANKWVSQKDHVSILHKAPDCMKYVTYTGAPCPGGTILLDNSVCLNCHPGTYSDSKTNTCKDCTAGFYQDEEGKTECQPCPKNYSTAITGSKNKADCRRICRAGRYSTNNGVCPCKLCPYGTYQENEQWTTCKACPTGTNTTSTGSTSIDDCVAPVSITETIPGADFSVNENETISIVCNVEGSPAPNATWTKISGTPPSPDRVTVNSIHDLDSKLTGIEYVISSAIAADTGTYECKATNAHSQDTKQINVDVKTGVSG</sequence>
<dbReference type="PANTHER" id="PTHR22906">
    <property type="entry name" value="PROPERDIN"/>
    <property type="match status" value="1"/>
</dbReference>
<evidence type="ECO:0000259" key="22">
    <source>
        <dbReference type="PROSITE" id="PS50835"/>
    </source>
</evidence>
<dbReference type="SMART" id="SM00181">
    <property type="entry name" value="EGF"/>
    <property type="match status" value="5"/>
</dbReference>
<keyword evidence="25" id="KW-1185">Reference proteome</keyword>
<gene>
    <name evidence="24" type="ORF">OS493_004783</name>
</gene>
<dbReference type="OrthoDB" id="547680at2759"/>
<dbReference type="Gene3D" id="2.10.50.10">
    <property type="entry name" value="Tumor Necrosis Factor Receptor, subunit A, domain 2"/>
    <property type="match status" value="2"/>
</dbReference>
<dbReference type="InterPro" id="IPR013098">
    <property type="entry name" value="Ig_I-set"/>
</dbReference>
<dbReference type="InterPro" id="IPR013783">
    <property type="entry name" value="Ig-like_fold"/>
</dbReference>
<dbReference type="GO" id="GO:0006897">
    <property type="term" value="P:endocytosis"/>
    <property type="evidence" value="ECO:0007669"/>
    <property type="project" value="UniProtKB-KW"/>
</dbReference>
<evidence type="ECO:0000256" key="8">
    <source>
        <dbReference type="ARBA" id="ARBA00022729"/>
    </source>
</evidence>
<dbReference type="FunFam" id="2.10.25.10:FF:000009">
    <property type="entry name" value="Low-density lipoprotein receptor isoform 1"/>
    <property type="match status" value="1"/>
</dbReference>
<dbReference type="GO" id="GO:0007399">
    <property type="term" value="P:nervous system development"/>
    <property type="evidence" value="ECO:0007669"/>
    <property type="project" value="UniProtKB-KW"/>
</dbReference>
<evidence type="ECO:0000256" key="4">
    <source>
        <dbReference type="ARBA" id="ARBA00022536"/>
    </source>
</evidence>
<dbReference type="PROSITE" id="PS50835">
    <property type="entry name" value="IG_LIKE"/>
    <property type="match status" value="1"/>
</dbReference>
<keyword evidence="19" id="KW-0768">Sushi</keyword>
<dbReference type="InterPro" id="IPR001881">
    <property type="entry name" value="EGF-like_Ca-bd_dom"/>
</dbReference>
<feature type="domain" description="Sushi" evidence="23">
    <location>
        <begin position="1945"/>
        <end position="2008"/>
    </location>
</feature>
<evidence type="ECO:0000256" key="19">
    <source>
        <dbReference type="PROSITE-ProRule" id="PRU00302"/>
    </source>
</evidence>
<dbReference type="PROSITE" id="PS50923">
    <property type="entry name" value="SUSHI"/>
    <property type="match status" value="2"/>
</dbReference>
<dbReference type="PROSITE" id="PS50092">
    <property type="entry name" value="TSP1"/>
    <property type="match status" value="4"/>
</dbReference>
<comment type="caution">
    <text evidence="18">Lacks conserved residue(s) required for the propagation of feature annotation.</text>
</comment>
<dbReference type="PROSITE" id="PS50026">
    <property type="entry name" value="EGF_3"/>
    <property type="match status" value="1"/>
</dbReference>
<dbReference type="SMART" id="SM00179">
    <property type="entry name" value="EGF_CA"/>
    <property type="match status" value="3"/>
</dbReference>
<dbReference type="InterPro" id="IPR026823">
    <property type="entry name" value="cEGF"/>
</dbReference>
<name>A0A9W9ZHR0_9CNID</name>